<dbReference type="GO" id="GO:0019062">
    <property type="term" value="P:virion attachment to host cell"/>
    <property type="evidence" value="ECO:0007669"/>
    <property type="project" value="UniProtKB-KW"/>
</dbReference>
<keyword evidence="10" id="KW-0732">Signal</keyword>
<keyword evidence="8" id="KW-1162">Viral penetration into host cytoplasm</keyword>
<keyword evidence="9 24" id="KW-0812">Transmembrane</keyword>
<dbReference type="GO" id="GO:0044178">
    <property type="term" value="C:host cell Golgi membrane"/>
    <property type="evidence" value="ECO:0007669"/>
    <property type="project" value="UniProtKB-SubCell"/>
</dbReference>
<evidence type="ECO:0000256" key="22">
    <source>
        <dbReference type="ARBA" id="ARBA00033745"/>
    </source>
</evidence>
<dbReference type="Gene3D" id="2.60.40.3770">
    <property type="match status" value="1"/>
</dbReference>
<evidence type="ECO:0000256" key="7">
    <source>
        <dbReference type="ARBA" id="ARBA00022581"/>
    </source>
</evidence>
<evidence type="ECO:0000259" key="27">
    <source>
        <dbReference type="Pfam" id="PF07246"/>
    </source>
</evidence>
<evidence type="ECO:0000256" key="21">
    <source>
        <dbReference type="ARBA" id="ARBA00031199"/>
    </source>
</evidence>
<dbReference type="GO" id="GO:0044167">
    <property type="term" value="C:host cell endoplasmic reticulum membrane"/>
    <property type="evidence" value="ECO:0007669"/>
    <property type="project" value="UniProtKB-SubCell"/>
</dbReference>
<feature type="domain" description="Phlebovirus glycoprotein G2 C-terminal" evidence="28">
    <location>
        <begin position="1153"/>
        <end position="1309"/>
    </location>
</feature>
<feature type="domain" description="Phlebovirus glycoprotein G2 fusion" evidence="26">
    <location>
        <begin position="817"/>
        <end position="1128"/>
    </location>
</feature>
<evidence type="ECO:0000256" key="19">
    <source>
        <dbReference type="ARBA" id="ARBA00023184"/>
    </source>
</evidence>
<dbReference type="Gene3D" id="2.60.98.50">
    <property type="match status" value="3"/>
</dbReference>
<evidence type="ECO:0000256" key="18">
    <source>
        <dbReference type="ARBA" id="ARBA00023180"/>
    </source>
</evidence>
<keyword evidence="19" id="KW-1038">Host endoplasmic reticulum</keyword>
<sequence>MKNYNILFLLSIVAARLVLHYSTPHLNNKICFSSGTPELHITNYWMEAMEKFPVDNKKCELGDGVFSSVTLDDMPPFIKAMTTSDEALRFTCIGSNDSYIAELTTDGDVIPGESHSIIDCKTGETEVVLSPVNVAPAGLKVQDLVDHDREVDAVLLQRDQLIEELRTRLRDSKIREESAKEKSKQLTEELDTMKKDIDKFKGRTDELILHLESERLESRISRNKSRWLEHELKDAKEDVIRLQNDMLREPKKKSSSERTTKASLKTVLLYTTTMIPLLLGQTDATKALGKTRAKCSHARNRIGSGKNSITGITSPTCSSIDYELRCDSLEILMMDDIYPFASSHIHKQTILEAVNDGFIEQVNDGVCQLDNDRPPKCFENRSKMRPHCPNGFRASHYLDDEGKLRGLYCKEDSEVTEDCLNCRKLKSKPQKQGSIQMQDAMCQNVTVPYKGPLPAPRGYCKVGLKKYKSCKTSHTEVRHVPFMILKGSGKVYLDSLILKNNEESDISSFLCYKNKGQYNTGDGVEARVYKSVKITECSNVDSSKTTKCTGDHVFCSKFKCEETYPEVQCIVAPGAGPVMVRYAGGWVLPVCFGYENTIVELDIQTGSQLTEEECDSCVYSCDPDGVRIRTTGFKVDAVIACASGHCSTYSQKPSTNVFFQYPGMSYGDGSTIGVHLSHDDDTISSHMIVQCEAKDPCMINTCIICTHTLINYQCHTFLSAFVCTLLLLSIALIMLLIIKRTTKTVKSLPRMMTAPIHWLRLLIKWVSNRVRQCFRRQVENINAEIGWRGPPQRVVPIPRYTGFMAIILFLIVVVDGCSETVISDSKITKCSSVGSVTTCILTGSVVLQAGTIGTESCLIVKTPSGQKSHMSIKTVSSELVCREGDSYWTSNYVPKCLSSRRCYWVGECHSTNCQAWSNDMVSSEFLKFGNETKLSENRCFEQCGGISCGCFNMNPSCLFVHSNLESISRKALRAFSCSDWSHRVTFEITDIKGLKEKFTLFDTGSKFFSWGSVSLGLDAESITGSNSFSFLHDPSSGFALIDEEFSTTPRSGFVGEVRCSSELAAVSAHKSCKWAPDLIKYRPVTDYVECSSNLIDPFVLFKRGFLPQSRNGKMYTQSIDKKSVQAVSALSIRATLRLLMEGLEVHFEERVANCKAAMRNITGCYSCNEGAKICLSISTDQNSSLYAESSSGIHIAFPVSTGVSDYCSIVHFNDPSVEEILKYSCGGTDKELHISGTLLSVEPHNDRNKQSSGSVVVNPREVSWNFFSWVSGLIKFLGGPLKTAMIVIGLIILSCIVIAIIIFAARSGLLSGLFSKAKAL</sequence>
<gene>
    <name evidence="29" type="primary">GP</name>
</gene>
<keyword evidence="17" id="KW-1015">Disulfide bond</keyword>
<keyword evidence="14" id="KW-1043">Host membrane</keyword>
<evidence type="ECO:0000256" key="24">
    <source>
        <dbReference type="SAM" id="Phobius"/>
    </source>
</evidence>
<organism evidence="29 30">
    <name type="scientific">Aguacate virus</name>
    <dbReference type="NCBI Taxonomy" id="1006583"/>
    <lineage>
        <taxon>Viruses</taxon>
        <taxon>Riboviria</taxon>
        <taxon>Orthornavirae</taxon>
        <taxon>Negarnaviricota</taxon>
        <taxon>Polyploviricotina</taxon>
        <taxon>Bunyaviricetes</taxon>
        <taxon>Hareavirales</taxon>
        <taxon>Phenuiviridae</taxon>
        <taxon>Phlebovirus</taxon>
        <taxon>Phlebovirus aguacateense</taxon>
    </lineage>
</organism>
<protein>
    <recommendedName>
        <fullName evidence="4">Envelopment polyprotein</fullName>
    </recommendedName>
    <alternativeName>
        <fullName evidence="21">M polyprotein</fullName>
    </alternativeName>
</protein>
<evidence type="ECO:0000256" key="8">
    <source>
        <dbReference type="ARBA" id="ARBA00022595"/>
    </source>
</evidence>
<keyword evidence="7" id="KW-0945">Host-virus interaction</keyword>
<evidence type="ECO:0000256" key="4">
    <source>
        <dbReference type="ARBA" id="ARBA00015294"/>
    </source>
</evidence>
<dbReference type="GO" id="GO:0046718">
    <property type="term" value="P:symbiont entry into host cell"/>
    <property type="evidence" value="ECO:0007669"/>
    <property type="project" value="UniProtKB-KW"/>
</dbReference>
<evidence type="ECO:0000313" key="30">
    <source>
        <dbReference type="Proteomes" id="UP000203173"/>
    </source>
</evidence>
<evidence type="ECO:0000313" key="29">
    <source>
        <dbReference type="EMBL" id="AEB70968.1"/>
    </source>
</evidence>
<keyword evidence="23" id="KW-0175">Coiled coil</keyword>
<feature type="domain" description="Phlebovirus nonstructural NS-M" evidence="27">
    <location>
        <begin position="6"/>
        <end position="244"/>
    </location>
</feature>
<dbReference type="RefSeq" id="YP_004414702.1">
    <property type="nucleotide sequence ID" value="NC_015450.1"/>
</dbReference>
<evidence type="ECO:0000256" key="1">
    <source>
        <dbReference type="ARBA" id="ARBA00004244"/>
    </source>
</evidence>
<feature type="transmembrane region" description="Helical" evidence="24">
    <location>
        <begin position="797"/>
        <end position="814"/>
    </location>
</feature>
<keyword evidence="13" id="KW-0946">Virion</keyword>
<dbReference type="Pfam" id="PF07245">
    <property type="entry name" value="Phlebovirus_G2"/>
    <property type="match status" value="1"/>
</dbReference>
<evidence type="ECO:0000256" key="13">
    <source>
        <dbReference type="ARBA" id="ARBA00022844"/>
    </source>
</evidence>
<evidence type="ECO:0000256" key="10">
    <source>
        <dbReference type="ARBA" id="ARBA00022729"/>
    </source>
</evidence>
<evidence type="ECO:0000256" key="9">
    <source>
        <dbReference type="ARBA" id="ARBA00022692"/>
    </source>
</evidence>
<comment type="subcellular location">
    <subcellularLocation>
        <location evidence="1">Host Golgi apparatus membrane</location>
        <topology evidence="1">Single-pass type I membrane protein</topology>
    </subcellularLocation>
    <subcellularLocation>
        <location evidence="2">Host endoplasmic reticulum membrane</location>
        <topology evidence="2">Single-pass type I membrane protein</topology>
    </subcellularLocation>
    <subcellularLocation>
        <location evidence="3">Virion membrane</location>
        <topology evidence="3">Single-pass type I membrane protein</topology>
    </subcellularLocation>
</comment>
<keyword evidence="30" id="KW-1185">Reference proteome</keyword>
<keyword evidence="15 24" id="KW-1133">Transmembrane helix</keyword>
<dbReference type="InterPro" id="IPR009878">
    <property type="entry name" value="Phlebovirus_G2_fusion"/>
</dbReference>
<dbReference type="GeneID" id="10498572"/>
<dbReference type="InterPro" id="IPR009879">
    <property type="entry name" value="Phlebovirus_NSM"/>
</dbReference>
<evidence type="ECO:0000256" key="5">
    <source>
        <dbReference type="ARBA" id="ARBA00022506"/>
    </source>
</evidence>
<keyword evidence="20" id="KW-1160">Virus entry into host cell</keyword>
<keyword evidence="18" id="KW-0325">Glycoprotein</keyword>
<evidence type="ECO:0000256" key="20">
    <source>
        <dbReference type="ARBA" id="ARBA00023296"/>
    </source>
</evidence>
<comment type="similarity">
    <text evidence="22">Belongs to the phlebovirus envelope glycoprotein family.</text>
</comment>
<evidence type="ECO:0000256" key="2">
    <source>
        <dbReference type="ARBA" id="ARBA00004482"/>
    </source>
</evidence>
<evidence type="ECO:0000256" key="3">
    <source>
        <dbReference type="ARBA" id="ARBA00004563"/>
    </source>
</evidence>
<dbReference type="GO" id="GO:0055036">
    <property type="term" value="C:virion membrane"/>
    <property type="evidence" value="ECO:0007669"/>
    <property type="project" value="UniProtKB-SubCell"/>
</dbReference>
<name>F4ZCK0_9VIRU</name>
<feature type="coiled-coil region" evidence="23">
    <location>
        <begin position="162"/>
        <end position="245"/>
    </location>
</feature>
<reference evidence="29 30" key="1">
    <citation type="journal article" date="2011" name="J. Gen. Virol.">
        <title>Aguacate virus, a new antigenic complex of the genus Phlebovirus (family Bunyaviridae).</title>
        <authorList>
            <person name="Palacios G."/>
            <person name="Travassos da Rosa A."/>
            <person name="Savji N."/>
            <person name="Sze W."/>
            <person name="Wick I."/>
            <person name="Guzman H."/>
            <person name="Hutchison S."/>
            <person name="Tesh R."/>
            <person name="Lipkin W.I."/>
        </authorList>
    </citation>
    <scope>NUCLEOTIDE SEQUENCE [LARGE SCALE GENOMIC DNA]</scope>
    <source>
        <strain evidence="29 30">VP-175A</strain>
    </source>
</reference>
<dbReference type="Pfam" id="PF19019">
    <property type="entry name" value="Phlebo_G2_C"/>
    <property type="match status" value="1"/>
</dbReference>
<dbReference type="Pfam" id="PF07243">
    <property type="entry name" value="Phlebovirus_G1"/>
    <property type="match status" value="1"/>
</dbReference>
<accession>F4ZCK0</accession>
<evidence type="ECO:0000256" key="6">
    <source>
        <dbReference type="ARBA" id="ARBA00022510"/>
    </source>
</evidence>
<dbReference type="Proteomes" id="UP000203173">
    <property type="component" value="Genome"/>
</dbReference>
<keyword evidence="6" id="KW-1170">Fusion of virus membrane with host endosomal membrane</keyword>
<evidence type="ECO:0000256" key="12">
    <source>
        <dbReference type="ARBA" id="ARBA00022812"/>
    </source>
</evidence>
<dbReference type="Pfam" id="PF07246">
    <property type="entry name" value="Phlebovirus_NSM"/>
    <property type="match status" value="1"/>
</dbReference>
<evidence type="ECO:0000256" key="14">
    <source>
        <dbReference type="ARBA" id="ARBA00022870"/>
    </source>
</evidence>
<dbReference type="InterPro" id="IPR010826">
    <property type="entry name" value="Phlebovirus_G1"/>
</dbReference>
<feature type="domain" description="Phlebovirus glycoprotein G1" evidence="25">
    <location>
        <begin position="297"/>
        <end position="811"/>
    </location>
</feature>
<keyword evidence="11" id="KW-1161">Viral attachment to host cell</keyword>
<feature type="transmembrane region" description="Helical" evidence="24">
    <location>
        <begin position="717"/>
        <end position="738"/>
    </location>
</feature>
<dbReference type="InterPro" id="IPR043603">
    <property type="entry name" value="Phlebo_G2_C"/>
</dbReference>
<evidence type="ECO:0000259" key="28">
    <source>
        <dbReference type="Pfam" id="PF19019"/>
    </source>
</evidence>
<feature type="transmembrane region" description="Helical" evidence="24">
    <location>
        <begin position="1284"/>
        <end position="1305"/>
    </location>
</feature>
<evidence type="ECO:0000259" key="26">
    <source>
        <dbReference type="Pfam" id="PF07245"/>
    </source>
</evidence>
<proteinExistence type="inferred from homology"/>
<dbReference type="GO" id="GO:0016020">
    <property type="term" value="C:membrane"/>
    <property type="evidence" value="ECO:0007669"/>
    <property type="project" value="InterPro"/>
</dbReference>
<evidence type="ECO:0000256" key="15">
    <source>
        <dbReference type="ARBA" id="ARBA00022989"/>
    </source>
</evidence>
<evidence type="ECO:0000259" key="25">
    <source>
        <dbReference type="Pfam" id="PF07243"/>
    </source>
</evidence>
<keyword evidence="16 24" id="KW-0472">Membrane</keyword>
<evidence type="ECO:0000256" key="23">
    <source>
        <dbReference type="SAM" id="Coils"/>
    </source>
</evidence>
<evidence type="ECO:0000256" key="17">
    <source>
        <dbReference type="ARBA" id="ARBA00023157"/>
    </source>
</evidence>
<evidence type="ECO:0000256" key="16">
    <source>
        <dbReference type="ARBA" id="ARBA00023136"/>
    </source>
</evidence>
<keyword evidence="12" id="KW-1040">Host Golgi apparatus</keyword>
<dbReference type="GO" id="GO:0039654">
    <property type="term" value="P:fusion of virus membrane with host endosome membrane"/>
    <property type="evidence" value="ECO:0007669"/>
    <property type="project" value="UniProtKB-KW"/>
</dbReference>
<evidence type="ECO:0000256" key="11">
    <source>
        <dbReference type="ARBA" id="ARBA00022804"/>
    </source>
</evidence>
<keyword evidence="5" id="KW-1168">Fusion of virus membrane with host membrane</keyword>
<dbReference type="KEGG" id="vg:10498572"/>
<dbReference type="EMBL" id="HM566137">
    <property type="protein sequence ID" value="AEB70968.1"/>
    <property type="molecule type" value="Genomic_RNA"/>
</dbReference>